<dbReference type="NCBIfam" id="TIGR02220">
    <property type="entry name" value="phg_TIGR02220"/>
    <property type="match status" value="1"/>
</dbReference>
<accession>A0A8S5R6Z0</accession>
<dbReference type="InterPro" id="IPR011741">
    <property type="entry name" value="Phg_2220_C"/>
</dbReference>
<evidence type="ECO:0000313" key="2">
    <source>
        <dbReference type="EMBL" id="DAE26765.1"/>
    </source>
</evidence>
<dbReference type="EMBL" id="BK015823">
    <property type="protein sequence ID" value="DAE26765.1"/>
    <property type="molecule type" value="Genomic_DNA"/>
</dbReference>
<reference evidence="2" key="1">
    <citation type="journal article" date="2021" name="Proc. Natl. Acad. Sci. U.S.A.">
        <title>A Catalog of Tens of Thousands of Viruses from Human Metagenomes Reveals Hidden Associations with Chronic Diseases.</title>
        <authorList>
            <person name="Tisza M.J."/>
            <person name="Buck C.B."/>
        </authorList>
    </citation>
    <scope>NUCLEOTIDE SEQUENCE</scope>
    <source>
        <strain evidence="2">CtCsQ3</strain>
    </source>
</reference>
<dbReference type="Pfam" id="PF09524">
    <property type="entry name" value="Phg_2220_C"/>
    <property type="match status" value="1"/>
</dbReference>
<sequence length="273" mass="32269">MAIYRNVQLSFWTDNKVEDDFTPEDKYFYIYLLTNPQTNICGCYEVSYSQMTRQTGYNKDTIIRLLERFDKVHKVIKFDSETKEVLILHWYKYNWSKSEKVLAGVLGVAKHIKSDEFRKYVNDMVDSIKNDTLYIGYTYPMETSVSDTDSDTVSDSVSVNNNIVNKRKDNIDNNIYINIISYLNNRCNTRYRYNTPNTKKHIGARIKEGYTEQDFYTVIDKKVNEWLGTERERYLRPDTLFGTKFESYLNQNVVSEKQGNQNFNKGAIDWDNV</sequence>
<proteinExistence type="predicted"/>
<evidence type="ECO:0000259" key="1">
    <source>
        <dbReference type="Pfam" id="PF09524"/>
    </source>
</evidence>
<feature type="domain" description="Phage conserved hypothetical protein C-terminal" evidence="1">
    <location>
        <begin position="179"/>
        <end position="250"/>
    </location>
</feature>
<protein>
    <recommendedName>
        <fullName evidence="1">Phage conserved hypothetical protein C-terminal domain-containing protein</fullName>
    </recommendedName>
</protein>
<organism evidence="2">
    <name type="scientific">virus sp. ctCsQ3</name>
    <dbReference type="NCBI Taxonomy" id="2826794"/>
    <lineage>
        <taxon>Viruses</taxon>
    </lineage>
</organism>
<name>A0A8S5R6Z0_9VIRU</name>